<evidence type="ECO:0000313" key="2">
    <source>
        <dbReference type="Proteomes" id="UP000186465"/>
    </source>
</evidence>
<dbReference type="GO" id="GO:0005524">
    <property type="term" value="F:ATP binding"/>
    <property type="evidence" value="ECO:0007669"/>
    <property type="project" value="TreeGrafter"/>
</dbReference>
<dbReference type="GO" id="GO:0019941">
    <property type="term" value="P:modification-dependent protein catabolic process"/>
    <property type="evidence" value="ECO:0007669"/>
    <property type="project" value="InterPro"/>
</dbReference>
<protein>
    <recommendedName>
        <fullName evidence="3">Proteasome accessory factor PafA2</fullName>
    </recommendedName>
</protein>
<evidence type="ECO:0000313" key="1">
    <source>
        <dbReference type="EMBL" id="OKL50043.1"/>
    </source>
</evidence>
<organism evidence="1 2">
    <name type="scientific">Boudabousia marimammalium</name>
    <dbReference type="NCBI Taxonomy" id="156892"/>
    <lineage>
        <taxon>Bacteria</taxon>
        <taxon>Bacillati</taxon>
        <taxon>Actinomycetota</taxon>
        <taxon>Actinomycetes</taxon>
        <taxon>Actinomycetales</taxon>
        <taxon>Actinomycetaceae</taxon>
        <taxon>Boudabousia</taxon>
    </lineage>
</organism>
<reference evidence="2" key="1">
    <citation type="submission" date="2016-11" db="EMBL/GenBank/DDBJ databases">
        <title>Actinomyces gypaetusis sp. nov. isolated from Gypaetus barbatus in Qinghai Tibet Plateau China.</title>
        <authorList>
            <person name="Meng X."/>
        </authorList>
    </citation>
    <scope>NUCLEOTIDE SEQUENCE [LARGE SCALE GENOMIC DNA]</scope>
    <source>
        <strain evidence="2">DSM 15383</strain>
    </source>
</reference>
<dbReference type="EMBL" id="MPDM01000003">
    <property type="protein sequence ID" value="OKL50043.1"/>
    <property type="molecule type" value="Genomic_DNA"/>
</dbReference>
<keyword evidence="2" id="KW-1185">Reference proteome</keyword>
<dbReference type="AlphaFoldDB" id="A0A1Q5PRA7"/>
<dbReference type="GO" id="GO:0070490">
    <property type="term" value="P:protein pupylation"/>
    <property type="evidence" value="ECO:0007669"/>
    <property type="project" value="TreeGrafter"/>
</dbReference>
<comment type="caution">
    <text evidence="1">The sequence shown here is derived from an EMBL/GenBank/DDBJ whole genome shotgun (WGS) entry which is preliminary data.</text>
</comment>
<dbReference type="InterPro" id="IPR004347">
    <property type="entry name" value="Pup_ligase/deamidase"/>
</dbReference>
<dbReference type="Pfam" id="PF03136">
    <property type="entry name" value="Pup_ligase"/>
    <property type="match status" value="1"/>
</dbReference>
<evidence type="ECO:0008006" key="3">
    <source>
        <dbReference type="Google" id="ProtNLM"/>
    </source>
</evidence>
<dbReference type="OrthoDB" id="9760627at2"/>
<dbReference type="GO" id="GO:0010498">
    <property type="term" value="P:proteasomal protein catabolic process"/>
    <property type="evidence" value="ECO:0007669"/>
    <property type="project" value="InterPro"/>
</dbReference>
<sequence length="539" mass="60025">MNTASPFSQIVGIETEYGIQAIAEDASTNPTIGSAQIVDAYAKYHGSPRWDYQGEDPLNDMRGMRIDRRQAHPTQLTDVPLEIAVLPAQISPDGGVATDAPLGAHGRLAPSSRLATNAVTRRGGRLYVDHSHPEVSSPECYGPVQAVLEDAENDRIICEANRLAGNRYRIIKNVADQHGHTWGHHENYRISRSLPWKKIVPILASFLALRPIYCGAGWVRTSSKTRPAGYEISQRARHLECIQGLQTTYRRPLVNARDEPHDHAQQWRRLHIIAGDPNLLAYSTYLRVTSTSLLLWTVASLWETSHLGSLESWLLKDPVKAAHQVAADPHLASTVELMDGRLLPALEVLAQYAKVITQTWQARAAEQLDLQASSVQQAINDWNETLHLLQTDLSQAAMRVEWLAKYQLLDRQRGRWGSGWEDPRLAALDIKWADLDPANSLFEIYRRKMPILAPPVGRGTQRTRGTLRAELMGHPAVVKAGWTTAVLADPQNSRSYRIPLGAADNQQAIIEDGDQHGIDQLTIPQLLAKFARSAIEIEE</sequence>
<dbReference type="PANTHER" id="PTHR42307">
    <property type="entry name" value="PUP DEAMIDASE/DEPUPYLASE"/>
    <property type="match status" value="1"/>
</dbReference>
<name>A0A1Q5PRA7_9ACTO</name>
<dbReference type="PANTHER" id="PTHR42307:SF2">
    <property type="entry name" value="PUP DEAMIDASE_DEPUPYLASE"/>
    <property type="match status" value="1"/>
</dbReference>
<gene>
    <name evidence="1" type="ORF">BM477_03920</name>
</gene>
<dbReference type="RefSeq" id="WP_075361370.1">
    <property type="nucleotide sequence ID" value="NZ_MPDM01000003.1"/>
</dbReference>
<accession>A0A1Q5PRA7</accession>
<dbReference type="Proteomes" id="UP000186465">
    <property type="component" value="Unassembled WGS sequence"/>
</dbReference>
<proteinExistence type="predicted"/>
<dbReference type="STRING" id="156892.BM477_03920"/>